<dbReference type="InterPro" id="IPR029063">
    <property type="entry name" value="SAM-dependent_MTases_sf"/>
</dbReference>
<evidence type="ECO:0000313" key="10">
    <source>
        <dbReference type="EMBL" id="KDQ10492.1"/>
    </source>
</evidence>
<sequence length="394" mass="43201">MFASGSGESRVFGQGIYTFGFCLDIASGVSGRVSPRGLDTLPPKLSYSPLKVIVTPETSVTVHRRDLFDARFQLISSGVLDVEPSPSAEATASDLEFVSAPSDLVPGLYEGGLKTWECSLDLIKCLHGFLSDGLENNEEASPSRGRAIRGKNILDVGCGTALPSVYLLQEILNISPPGYGDRSKTTIHLQDYNRSVFELVTLPNIILAWYHSLASQSYCASLPPPSPTDQDQGDEFEIELSPELLGAFTASLSEHHVEFRFFTGSWASLADALPIIHESDMERQNDQPLYDLVFTSETIYRLESLPSLIRLLRAGTSTSSQSSVAETPERLRTLSSLSISQSPRCLVAAKLLYFGVGGGVDSFVQQVEQQGGKVQTVWEENEGLWRRIMRIEWV</sequence>
<keyword evidence="11" id="KW-1185">Reference proteome</keyword>
<dbReference type="STRING" id="930990.A0A067MF46"/>
<keyword evidence="5" id="KW-0489">Methyltransferase</keyword>
<dbReference type="InParanoid" id="A0A067MF46"/>
<evidence type="ECO:0000256" key="2">
    <source>
        <dbReference type="ARBA" id="ARBA00004496"/>
    </source>
</evidence>
<dbReference type="HOGENOM" id="CLU_038704_1_1_1"/>
<evidence type="ECO:0000256" key="9">
    <source>
        <dbReference type="ARBA" id="ARBA00038126"/>
    </source>
</evidence>
<dbReference type="Proteomes" id="UP000027195">
    <property type="component" value="Unassembled WGS sequence"/>
</dbReference>
<protein>
    <recommendedName>
        <fullName evidence="3">protein-histidine N-methyltransferase</fullName>
        <ecNumber evidence="3">2.1.1.85</ecNumber>
    </recommendedName>
</protein>
<dbReference type="FunCoup" id="A0A067MF46">
    <property type="interactions" value="360"/>
</dbReference>
<keyword evidence="6" id="KW-0808">Transferase</keyword>
<comment type="similarity">
    <text evidence="9">Belongs to the methyltransferase superfamily. METTL18 family.</text>
</comment>
<accession>A0A067MF46</accession>
<evidence type="ECO:0000256" key="3">
    <source>
        <dbReference type="ARBA" id="ARBA00012533"/>
    </source>
</evidence>
<evidence type="ECO:0000256" key="4">
    <source>
        <dbReference type="ARBA" id="ARBA00022490"/>
    </source>
</evidence>
<keyword evidence="4" id="KW-0963">Cytoplasm</keyword>
<evidence type="ECO:0000313" key="11">
    <source>
        <dbReference type="Proteomes" id="UP000027195"/>
    </source>
</evidence>
<dbReference type="EC" id="2.1.1.85" evidence="3"/>
<dbReference type="EMBL" id="KL198067">
    <property type="protein sequence ID" value="KDQ10492.1"/>
    <property type="molecule type" value="Genomic_DNA"/>
</dbReference>
<dbReference type="GO" id="GO:0005634">
    <property type="term" value="C:nucleus"/>
    <property type="evidence" value="ECO:0007669"/>
    <property type="project" value="UniProtKB-SubCell"/>
</dbReference>
<organism evidence="10 11">
    <name type="scientific">Botryobasidium botryosum (strain FD-172 SS1)</name>
    <dbReference type="NCBI Taxonomy" id="930990"/>
    <lineage>
        <taxon>Eukaryota</taxon>
        <taxon>Fungi</taxon>
        <taxon>Dikarya</taxon>
        <taxon>Basidiomycota</taxon>
        <taxon>Agaricomycotina</taxon>
        <taxon>Agaricomycetes</taxon>
        <taxon>Cantharellales</taxon>
        <taxon>Botryobasidiaceae</taxon>
        <taxon>Botryobasidium</taxon>
    </lineage>
</organism>
<dbReference type="InterPro" id="IPR019410">
    <property type="entry name" value="Methyltransf_16"/>
</dbReference>
<dbReference type="OrthoDB" id="1723750at2759"/>
<dbReference type="PANTHER" id="PTHR14614">
    <property type="entry name" value="HEPATOCELLULAR CARCINOMA-ASSOCIATED ANTIGEN"/>
    <property type="match status" value="1"/>
</dbReference>
<gene>
    <name evidence="10" type="ORF">BOTBODRAFT_190467</name>
</gene>
<dbReference type="SUPFAM" id="SSF53335">
    <property type="entry name" value="S-adenosyl-L-methionine-dependent methyltransferases"/>
    <property type="match status" value="1"/>
</dbReference>
<evidence type="ECO:0000256" key="6">
    <source>
        <dbReference type="ARBA" id="ARBA00022679"/>
    </source>
</evidence>
<dbReference type="PANTHER" id="PTHR14614:SF39">
    <property type="entry name" value="HISTIDINE PROTEIN METHYLTRANSFERASE 1 HOMOLOG"/>
    <property type="match status" value="1"/>
</dbReference>
<proteinExistence type="inferred from homology"/>
<dbReference type="GO" id="GO:0032259">
    <property type="term" value="P:methylation"/>
    <property type="evidence" value="ECO:0007669"/>
    <property type="project" value="UniProtKB-KW"/>
</dbReference>
<evidence type="ECO:0000256" key="7">
    <source>
        <dbReference type="ARBA" id="ARBA00022691"/>
    </source>
</evidence>
<keyword evidence="7" id="KW-0949">S-adenosyl-L-methionine</keyword>
<reference evidence="11" key="1">
    <citation type="journal article" date="2014" name="Proc. Natl. Acad. Sci. U.S.A.">
        <title>Extensive sampling of basidiomycete genomes demonstrates inadequacy of the white-rot/brown-rot paradigm for wood decay fungi.</title>
        <authorList>
            <person name="Riley R."/>
            <person name="Salamov A.A."/>
            <person name="Brown D.W."/>
            <person name="Nagy L.G."/>
            <person name="Floudas D."/>
            <person name="Held B.W."/>
            <person name="Levasseur A."/>
            <person name="Lombard V."/>
            <person name="Morin E."/>
            <person name="Otillar R."/>
            <person name="Lindquist E.A."/>
            <person name="Sun H."/>
            <person name="LaButti K.M."/>
            <person name="Schmutz J."/>
            <person name="Jabbour D."/>
            <person name="Luo H."/>
            <person name="Baker S.E."/>
            <person name="Pisabarro A.G."/>
            <person name="Walton J.D."/>
            <person name="Blanchette R.A."/>
            <person name="Henrissat B."/>
            <person name="Martin F."/>
            <person name="Cullen D."/>
            <person name="Hibbett D.S."/>
            <person name="Grigoriev I.V."/>
        </authorList>
    </citation>
    <scope>NUCLEOTIDE SEQUENCE [LARGE SCALE GENOMIC DNA]</scope>
    <source>
        <strain evidence="11">FD-172 SS1</strain>
    </source>
</reference>
<evidence type="ECO:0000256" key="1">
    <source>
        <dbReference type="ARBA" id="ARBA00004123"/>
    </source>
</evidence>
<dbReference type="GO" id="GO:0018064">
    <property type="term" value="F:protein-L-histidine N-tele-methyltransferase activity"/>
    <property type="evidence" value="ECO:0007669"/>
    <property type="project" value="UniProtKB-EC"/>
</dbReference>
<dbReference type="Gene3D" id="3.40.50.150">
    <property type="entry name" value="Vaccinia Virus protein VP39"/>
    <property type="match status" value="1"/>
</dbReference>
<evidence type="ECO:0000256" key="8">
    <source>
        <dbReference type="ARBA" id="ARBA00023242"/>
    </source>
</evidence>
<name>A0A067MF46_BOTB1</name>
<evidence type="ECO:0000256" key="5">
    <source>
        <dbReference type="ARBA" id="ARBA00022603"/>
    </source>
</evidence>
<dbReference type="AlphaFoldDB" id="A0A067MF46"/>
<comment type="subcellular location">
    <subcellularLocation>
        <location evidence="2">Cytoplasm</location>
    </subcellularLocation>
    <subcellularLocation>
        <location evidence="1">Nucleus</location>
    </subcellularLocation>
</comment>
<keyword evidence="8" id="KW-0539">Nucleus</keyword>
<dbReference type="GO" id="GO:0005737">
    <property type="term" value="C:cytoplasm"/>
    <property type="evidence" value="ECO:0007669"/>
    <property type="project" value="UniProtKB-SubCell"/>
</dbReference>